<keyword evidence="2" id="KW-1185">Reference proteome</keyword>
<evidence type="ECO:0008006" key="3">
    <source>
        <dbReference type="Google" id="ProtNLM"/>
    </source>
</evidence>
<protein>
    <recommendedName>
        <fullName evidence="3">IS481 family transposase</fullName>
    </recommendedName>
</protein>
<organism evidence="1 2">
    <name type="scientific">Bathymodiolus thermophilus thioautotrophic gill symbiont</name>
    <dbReference type="NCBI Taxonomy" id="2360"/>
    <lineage>
        <taxon>Bacteria</taxon>
        <taxon>Pseudomonadati</taxon>
        <taxon>Pseudomonadota</taxon>
        <taxon>Gammaproteobacteria</taxon>
        <taxon>sulfur-oxidizing symbionts</taxon>
    </lineage>
</organism>
<accession>A0ABM8M9X2</accession>
<evidence type="ECO:0000313" key="2">
    <source>
        <dbReference type="Proteomes" id="UP000626656"/>
    </source>
</evidence>
<dbReference type="RefSeq" id="WP_202776225.1">
    <property type="nucleotide sequence ID" value="NZ_CAHJWF010000290.1"/>
</dbReference>
<reference evidence="1 2" key="1">
    <citation type="submission" date="2020-05" db="EMBL/GenBank/DDBJ databases">
        <authorList>
            <person name="Petersen J."/>
            <person name="Sayavedra L."/>
        </authorList>
    </citation>
    <scope>NUCLEOTIDE SEQUENCE [LARGE SCALE GENOMIC DNA]</scope>
    <source>
        <strain evidence="1">B azoricus SOX ET2 1586I</strain>
    </source>
</reference>
<sequence length="66" mass="7497">MKQNYHMNANTNAHSRAIIHGAKASNTTLAHRFGVSTKTIAKWKSRDFVKDKTSRPKTIHYALNET</sequence>
<comment type="caution">
    <text evidence="1">The sequence shown here is derived from an EMBL/GenBank/DDBJ whole genome shotgun (WGS) entry which is preliminary data.</text>
</comment>
<gene>
    <name evidence="1" type="ORF">AZO1586I_1399</name>
</gene>
<evidence type="ECO:0000313" key="1">
    <source>
        <dbReference type="EMBL" id="CAB5505115.1"/>
    </source>
</evidence>
<dbReference type="EMBL" id="CAHJWF010000290">
    <property type="protein sequence ID" value="CAB5505115.1"/>
    <property type="molecule type" value="Genomic_DNA"/>
</dbReference>
<dbReference type="Proteomes" id="UP000626656">
    <property type="component" value="Unassembled WGS sequence"/>
</dbReference>
<proteinExistence type="predicted"/>
<name>A0ABM8M9X2_9GAMM</name>